<evidence type="ECO:0000313" key="2">
    <source>
        <dbReference type="Proteomes" id="UP001418222"/>
    </source>
</evidence>
<proteinExistence type="predicted"/>
<dbReference type="Proteomes" id="UP001418222">
    <property type="component" value="Unassembled WGS sequence"/>
</dbReference>
<comment type="caution">
    <text evidence="1">The sequence shown here is derived from an EMBL/GenBank/DDBJ whole genome shotgun (WGS) entry which is preliminary data.</text>
</comment>
<name>A0AAP0B3L6_9ASPA</name>
<evidence type="ECO:0000313" key="1">
    <source>
        <dbReference type="EMBL" id="KAK8926108.1"/>
    </source>
</evidence>
<dbReference type="AlphaFoldDB" id="A0AAP0B3L6"/>
<organism evidence="1 2">
    <name type="scientific">Platanthera zijinensis</name>
    <dbReference type="NCBI Taxonomy" id="2320716"/>
    <lineage>
        <taxon>Eukaryota</taxon>
        <taxon>Viridiplantae</taxon>
        <taxon>Streptophyta</taxon>
        <taxon>Embryophyta</taxon>
        <taxon>Tracheophyta</taxon>
        <taxon>Spermatophyta</taxon>
        <taxon>Magnoliopsida</taxon>
        <taxon>Liliopsida</taxon>
        <taxon>Asparagales</taxon>
        <taxon>Orchidaceae</taxon>
        <taxon>Orchidoideae</taxon>
        <taxon>Orchideae</taxon>
        <taxon>Orchidinae</taxon>
        <taxon>Platanthera</taxon>
    </lineage>
</organism>
<reference evidence="1 2" key="1">
    <citation type="journal article" date="2022" name="Nat. Plants">
        <title>Genomes of leafy and leafless Platanthera orchids illuminate the evolution of mycoheterotrophy.</title>
        <authorList>
            <person name="Li M.H."/>
            <person name="Liu K.W."/>
            <person name="Li Z."/>
            <person name="Lu H.C."/>
            <person name="Ye Q.L."/>
            <person name="Zhang D."/>
            <person name="Wang J.Y."/>
            <person name="Li Y.F."/>
            <person name="Zhong Z.M."/>
            <person name="Liu X."/>
            <person name="Yu X."/>
            <person name="Liu D.K."/>
            <person name="Tu X.D."/>
            <person name="Liu B."/>
            <person name="Hao Y."/>
            <person name="Liao X.Y."/>
            <person name="Jiang Y.T."/>
            <person name="Sun W.H."/>
            <person name="Chen J."/>
            <person name="Chen Y.Q."/>
            <person name="Ai Y."/>
            <person name="Zhai J.W."/>
            <person name="Wu S.S."/>
            <person name="Zhou Z."/>
            <person name="Hsiao Y.Y."/>
            <person name="Wu W.L."/>
            <person name="Chen Y.Y."/>
            <person name="Lin Y.F."/>
            <person name="Hsu J.L."/>
            <person name="Li C.Y."/>
            <person name="Wang Z.W."/>
            <person name="Zhao X."/>
            <person name="Zhong W.Y."/>
            <person name="Ma X.K."/>
            <person name="Ma L."/>
            <person name="Huang J."/>
            <person name="Chen G.Z."/>
            <person name="Huang M.Z."/>
            <person name="Huang L."/>
            <person name="Peng D.H."/>
            <person name="Luo Y.B."/>
            <person name="Zou S.Q."/>
            <person name="Chen S.P."/>
            <person name="Lan S."/>
            <person name="Tsai W.C."/>
            <person name="Van de Peer Y."/>
            <person name="Liu Z.J."/>
        </authorList>
    </citation>
    <scope>NUCLEOTIDE SEQUENCE [LARGE SCALE GENOMIC DNA]</scope>
    <source>
        <strain evidence="1">Lor287</strain>
    </source>
</reference>
<dbReference type="EMBL" id="JBBWWQ010000016">
    <property type="protein sequence ID" value="KAK8926108.1"/>
    <property type="molecule type" value="Genomic_DNA"/>
</dbReference>
<gene>
    <name evidence="1" type="ORF">KSP39_PZI018932</name>
</gene>
<accession>A0AAP0B3L6</accession>
<protein>
    <submittedName>
        <fullName evidence="1">Uncharacterized protein</fullName>
    </submittedName>
</protein>
<keyword evidence="2" id="KW-1185">Reference proteome</keyword>
<sequence>METGRSGGFTWATWRPGGLTTSLWRLGDRAVWRLLSSSLETRRSALAACLLLSLVFLSSFLKGGVTNTMNVSSPLHPTTLHSPPSEEEMLQEEMLCDLHRRISLSGFKRRSPPRHIPALIISPPKNSRSCLSRSSSTRSDDNDYLEHHAHALPLQFLTRAHLLPRKFSPSQARGSLILSSQRFSMPRSRYRLCSFSDPVIVLRFPKHIPIFDFFAKPSGGSISIPSLNPESSPILFSETYLYI</sequence>